<feature type="transmembrane region" description="Helical" evidence="10">
    <location>
        <begin position="127"/>
        <end position="144"/>
    </location>
</feature>
<feature type="transmembrane region" description="Helical" evidence="10">
    <location>
        <begin position="15"/>
        <end position="35"/>
    </location>
</feature>
<keyword evidence="4 10" id="KW-1003">Cell membrane</keyword>
<dbReference type="GO" id="GO:0006605">
    <property type="term" value="P:protein targeting"/>
    <property type="evidence" value="ECO:0007669"/>
    <property type="project" value="UniProtKB-UniRule"/>
</dbReference>
<feature type="transmembrane region" description="Helical" evidence="10">
    <location>
        <begin position="187"/>
        <end position="208"/>
    </location>
</feature>
<accession>A0A6J4RD25</accession>
<feature type="non-terminal residue" evidence="11">
    <location>
        <position position="234"/>
    </location>
</feature>
<evidence type="ECO:0000256" key="1">
    <source>
        <dbReference type="ARBA" id="ARBA00002578"/>
    </source>
</evidence>
<reference evidence="11" key="1">
    <citation type="submission" date="2020-02" db="EMBL/GenBank/DDBJ databases">
        <authorList>
            <person name="Meier V. D."/>
        </authorList>
    </citation>
    <scope>NUCLEOTIDE SEQUENCE</scope>
    <source>
        <strain evidence="11">AVDCRST_MAG38</strain>
    </source>
</reference>
<feature type="transmembrane region" description="Helical" evidence="10">
    <location>
        <begin position="82"/>
        <end position="106"/>
    </location>
</feature>
<dbReference type="PRINTS" id="PR00953">
    <property type="entry name" value="TYPE3IMRPROT"/>
</dbReference>
<dbReference type="GO" id="GO:0044780">
    <property type="term" value="P:bacterial-type flagellum assembly"/>
    <property type="evidence" value="ECO:0007669"/>
    <property type="project" value="UniProtKB-UniRule"/>
</dbReference>
<proteinExistence type="inferred from homology"/>
<evidence type="ECO:0000313" key="11">
    <source>
        <dbReference type="EMBL" id="CAA9469381.1"/>
    </source>
</evidence>
<dbReference type="PANTHER" id="PTHR30065:SF1">
    <property type="entry name" value="SURFACE PRESENTATION OF ANTIGENS PROTEIN SPAR"/>
    <property type="match status" value="1"/>
</dbReference>
<dbReference type="AlphaFoldDB" id="A0A6J4RD25"/>
<comment type="function">
    <text evidence="1 10">Role in flagellar biosynthesis.</text>
</comment>
<dbReference type="InterPro" id="IPR002010">
    <property type="entry name" value="T3SS_IM_R"/>
</dbReference>
<keyword evidence="8 10" id="KW-0975">Bacterial flagellum</keyword>
<sequence length="234" mass="24266">MDANELLTRFSEQQVAGFLLVLGRISPLFLLAPLFSSRMVPARARTVIALALTIGIAPLAVADAGDLPLDAIGYAMLMVKELLVGMAFAFSLAALFAAVSIAGSLIDTLIGFSYGALVDPVTGNQSTVIAQLYSLVGLGVFIAINGDSWVIQGLARTYELVPLTEDPALGTMVAGAQEAFAGVMYSALQVCAPVLLAIVITDLAFGIVNRVVPQLNVFAVGFPAKVAVGLILIG</sequence>
<dbReference type="GO" id="GO:0009425">
    <property type="term" value="C:bacterial-type flagellum basal body"/>
    <property type="evidence" value="ECO:0007669"/>
    <property type="project" value="UniProtKB-SubCell"/>
</dbReference>
<dbReference type="PANTHER" id="PTHR30065">
    <property type="entry name" value="FLAGELLAR BIOSYNTHETIC PROTEIN FLIR"/>
    <property type="match status" value="1"/>
</dbReference>
<dbReference type="NCBIfam" id="TIGR01400">
    <property type="entry name" value="fliR"/>
    <property type="match status" value="1"/>
</dbReference>
<comment type="similarity">
    <text evidence="2 10">Belongs to the FliR/MopE/SpaR family.</text>
</comment>
<feature type="transmembrane region" description="Helical" evidence="10">
    <location>
        <begin position="42"/>
        <end position="62"/>
    </location>
</feature>
<protein>
    <recommendedName>
        <fullName evidence="3 9">Flagellar biosynthetic protein FliR</fullName>
    </recommendedName>
</protein>
<evidence type="ECO:0000256" key="3">
    <source>
        <dbReference type="ARBA" id="ARBA00021717"/>
    </source>
</evidence>
<dbReference type="GO" id="GO:0005886">
    <property type="term" value="C:plasma membrane"/>
    <property type="evidence" value="ECO:0007669"/>
    <property type="project" value="UniProtKB-SubCell"/>
</dbReference>
<dbReference type="InterPro" id="IPR006303">
    <property type="entry name" value="FliR"/>
</dbReference>
<evidence type="ECO:0000256" key="2">
    <source>
        <dbReference type="ARBA" id="ARBA00009772"/>
    </source>
</evidence>
<evidence type="ECO:0000256" key="8">
    <source>
        <dbReference type="ARBA" id="ARBA00023143"/>
    </source>
</evidence>
<dbReference type="Pfam" id="PF01311">
    <property type="entry name" value="Bac_export_1"/>
    <property type="match status" value="1"/>
</dbReference>
<organism evidence="11">
    <name type="scientific">uncultured Solirubrobacteraceae bacterium</name>
    <dbReference type="NCBI Taxonomy" id="1162706"/>
    <lineage>
        <taxon>Bacteria</taxon>
        <taxon>Bacillati</taxon>
        <taxon>Actinomycetota</taxon>
        <taxon>Thermoleophilia</taxon>
        <taxon>Solirubrobacterales</taxon>
        <taxon>Solirubrobacteraceae</taxon>
        <taxon>environmental samples</taxon>
    </lineage>
</organism>
<dbReference type="EMBL" id="CADCVJ010000074">
    <property type="protein sequence ID" value="CAA9469381.1"/>
    <property type="molecule type" value="Genomic_DNA"/>
</dbReference>
<name>A0A6J4RD25_9ACTN</name>
<feature type="transmembrane region" description="Helical" evidence="10">
    <location>
        <begin position="215"/>
        <end position="233"/>
    </location>
</feature>
<gene>
    <name evidence="11" type="ORF">AVDCRST_MAG38-1159</name>
</gene>
<keyword evidence="7 10" id="KW-0472">Membrane</keyword>
<evidence type="ECO:0000256" key="4">
    <source>
        <dbReference type="ARBA" id="ARBA00022475"/>
    </source>
</evidence>
<keyword evidence="6 10" id="KW-1133">Transmembrane helix</keyword>
<comment type="subcellular location">
    <subcellularLocation>
        <location evidence="10">Cell membrane</location>
        <topology evidence="10">Multi-pass membrane protein</topology>
    </subcellularLocation>
    <subcellularLocation>
        <location evidence="10">Bacterial flagellum basal body</location>
    </subcellularLocation>
</comment>
<evidence type="ECO:0000256" key="7">
    <source>
        <dbReference type="ARBA" id="ARBA00023136"/>
    </source>
</evidence>
<keyword evidence="5 10" id="KW-0812">Transmembrane</keyword>
<evidence type="ECO:0000256" key="5">
    <source>
        <dbReference type="ARBA" id="ARBA00022692"/>
    </source>
</evidence>
<evidence type="ECO:0000256" key="9">
    <source>
        <dbReference type="NCBIfam" id="TIGR01400"/>
    </source>
</evidence>
<evidence type="ECO:0000256" key="6">
    <source>
        <dbReference type="ARBA" id="ARBA00022989"/>
    </source>
</evidence>
<evidence type="ECO:0000256" key="10">
    <source>
        <dbReference type="RuleBase" id="RU362071"/>
    </source>
</evidence>